<proteinExistence type="predicted"/>
<accession>A0A127E5F6</accession>
<organism evidence="1">
    <name type="scientific">Helicoverpa SNPV AC53</name>
    <dbReference type="NCBI Taxonomy" id="1569367"/>
    <lineage>
        <taxon>Viruses</taxon>
        <taxon>Viruses incertae sedis</taxon>
        <taxon>Naldaviricetes</taxon>
        <taxon>Lefavirales</taxon>
        <taxon>Baculoviridae</taxon>
        <taxon>Alphabaculovirus</taxon>
        <taxon>Alphabaculovirus helarmigerae</taxon>
    </lineage>
</organism>
<sequence length="46" mass="5365">MFTLMCVLQISIVTMTTSVRDNLSICCCYYWNDAWYKSCARTAMLN</sequence>
<name>A0A127E5F6_9ABAC</name>
<reference evidence="1" key="1">
    <citation type="submission" date="2016-08" db="EMBL/GenBank/DDBJ databases">
        <authorList>
            <person name="Seilhamer J.J."/>
        </authorList>
    </citation>
    <scope>NUCLEOTIDE SEQUENCE</scope>
    <source>
        <strain evidence="1">AC53T4.2</strain>
    </source>
</reference>
<evidence type="ECO:0000313" key="1">
    <source>
        <dbReference type="EMBL" id="AMN16311.1"/>
    </source>
</evidence>
<protein>
    <submittedName>
        <fullName evidence="1">ORF128b</fullName>
    </submittedName>
</protein>
<dbReference type="EMBL" id="KU738903">
    <property type="protein sequence ID" value="AMN16311.1"/>
    <property type="molecule type" value="Genomic_DNA"/>
</dbReference>